<dbReference type="Gene3D" id="2.40.128.20">
    <property type="match status" value="1"/>
</dbReference>
<name>A0A4U9XJD9_9STRE</name>
<accession>A0A4U9XJD9</accession>
<dbReference type="RefSeq" id="WP_077323459.1">
    <property type="nucleotide sequence ID" value="NZ_CABEHT010000001.1"/>
</dbReference>
<sequence length="128" mass="15029">MKIEIRNTILIDDQVEKIKEVQSCQLHEKGKHLYFVYQNAEDEKVVIKCNDRSLMINRFSNPHVTMTFEKGVTHAFNIPTPLGIQQLMTDTADYQFDLKKQKLTISYQLVQAESLAVFADYQLEILWY</sequence>
<organism evidence="1 2">
    <name type="scientific">Streptococcus pseudoporcinus</name>
    <dbReference type="NCBI Taxonomy" id="361101"/>
    <lineage>
        <taxon>Bacteria</taxon>
        <taxon>Bacillati</taxon>
        <taxon>Bacillota</taxon>
        <taxon>Bacilli</taxon>
        <taxon>Lactobacillales</taxon>
        <taxon>Streptococcaceae</taxon>
        <taxon>Streptococcus</taxon>
    </lineage>
</organism>
<reference evidence="1 2" key="1">
    <citation type="submission" date="2019-05" db="EMBL/GenBank/DDBJ databases">
        <authorList>
            <consortium name="Pathogen Informatics"/>
        </authorList>
    </citation>
    <scope>NUCLEOTIDE SEQUENCE [LARGE SCALE GENOMIC DNA]</scope>
    <source>
        <strain evidence="1 2">NCTC5386</strain>
    </source>
</reference>
<dbReference type="Pfam" id="PF09148">
    <property type="entry name" value="DUF1934"/>
    <property type="match status" value="1"/>
</dbReference>
<dbReference type="EMBL" id="CABEHT010000001">
    <property type="protein sequence ID" value="VTS13109.1"/>
    <property type="molecule type" value="Genomic_DNA"/>
</dbReference>
<dbReference type="InterPro" id="IPR015231">
    <property type="entry name" value="DUF1934"/>
</dbReference>
<gene>
    <name evidence="1" type="ORF">NCTC5386_00854</name>
</gene>
<dbReference type="InterPro" id="IPR012674">
    <property type="entry name" value="Calycin"/>
</dbReference>
<proteinExistence type="predicted"/>
<dbReference type="AlphaFoldDB" id="A0A4U9XJD9"/>
<protein>
    <submittedName>
        <fullName evidence="1">Uncharacterized protein conserved in bacteria</fullName>
    </submittedName>
</protein>
<evidence type="ECO:0000313" key="1">
    <source>
        <dbReference type="EMBL" id="VTS13109.1"/>
    </source>
</evidence>
<evidence type="ECO:0000313" key="2">
    <source>
        <dbReference type="Proteomes" id="UP000394068"/>
    </source>
</evidence>
<dbReference type="Proteomes" id="UP000394068">
    <property type="component" value="Unassembled WGS sequence"/>
</dbReference>
<dbReference type="SUPFAM" id="SSF50814">
    <property type="entry name" value="Lipocalins"/>
    <property type="match status" value="1"/>
</dbReference>